<dbReference type="PROSITE" id="PS51687">
    <property type="entry name" value="SAM_MT_RNA_M5U"/>
    <property type="match status" value="1"/>
</dbReference>
<dbReference type="PANTHER" id="PTHR11061">
    <property type="entry name" value="RNA M5U METHYLTRANSFERASE"/>
    <property type="match status" value="1"/>
</dbReference>
<dbReference type="AlphaFoldDB" id="X5LYU2"/>
<keyword evidence="5" id="KW-0411">Iron-sulfur</keyword>
<dbReference type="Gene3D" id="3.40.50.150">
    <property type="entry name" value="Vaccinia Virus protein VP39"/>
    <property type="match status" value="1"/>
</dbReference>
<evidence type="ECO:0000256" key="6">
    <source>
        <dbReference type="PROSITE-ProRule" id="PRU01024"/>
    </source>
</evidence>
<keyword evidence="1" id="KW-0004">4Fe-4S</keyword>
<evidence type="ECO:0000256" key="5">
    <source>
        <dbReference type="ARBA" id="ARBA00023014"/>
    </source>
</evidence>
<keyword evidence="4 6" id="KW-0949">S-adenosyl-L-methionine</keyword>
<evidence type="ECO:0000256" key="3">
    <source>
        <dbReference type="ARBA" id="ARBA00022679"/>
    </source>
</evidence>
<dbReference type="STRING" id="38323.BM1374165_00416"/>
<dbReference type="GO" id="GO:0070475">
    <property type="term" value="P:rRNA base methylation"/>
    <property type="evidence" value="ECO:0007669"/>
    <property type="project" value="TreeGrafter"/>
</dbReference>
<protein>
    <submittedName>
        <fullName evidence="7">RNA methyltransferase</fullName>
    </submittedName>
</protein>
<keyword evidence="2 6" id="KW-0489">Methyltransferase</keyword>
<name>X5LYU2_BARHN</name>
<dbReference type="Pfam" id="PF05958">
    <property type="entry name" value="tRNA_U5-meth_tr"/>
    <property type="match status" value="1"/>
</dbReference>
<reference evidence="8" key="1">
    <citation type="submission" date="2013-11" db="EMBL/GenBank/DDBJ databases">
        <title>Genome sequencing of Bartonella spp. isolated from human blood.</title>
        <authorList>
            <person name="Raoult D."/>
        </authorList>
    </citation>
    <scope>NUCLEOTIDE SEQUENCE</scope>
    <source>
        <strain evidence="8">BM1374165</strain>
    </source>
</reference>
<feature type="binding site" evidence="6">
    <location>
        <position position="305"/>
    </location>
    <ligand>
        <name>S-adenosyl-L-methionine</name>
        <dbReference type="ChEBI" id="CHEBI:59789"/>
    </ligand>
</feature>
<dbReference type="Proteomes" id="UP000019801">
    <property type="component" value="Chromosome I"/>
</dbReference>
<feature type="binding site" evidence="6">
    <location>
        <position position="353"/>
    </location>
    <ligand>
        <name>S-adenosyl-L-methionine</name>
        <dbReference type="ChEBI" id="CHEBI:59789"/>
    </ligand>
</feature>
<dbReference type="InterPro" id="IPR012340">
    <property type="entry name" value="NA-bd_OB-fold"/>
</dbReference>
<dbReference type="PATRIC" id="fig|38323.4.peg.450"/>
<comment type="similarity">
    <text evidence="6">Belongs to the class I-like SAM-binding methyltransferase superfamily. RNA M5U methyltransferase family.</text>
</comment>
<dbReference type="InterPro" id="IPR029063">
    <property type="entry name" value="SAM-dependent_MTases_sf"/>
</dbReference>
<evidence type="ECO:0000313" key="7">
    <source>
        <dbReference type="EMBL" id="CDO46437.1"/>
    </source>
</evidence>
<dbReference type="Gene3D" id="2.40.50.1070">
    <property type="match status" value="1"/>
</dbReference>
<dbReference type="SUPFAM" id="SSF53335">
    <property type="entry name" value="S-adenosyl-L-methionine-dependent methyltransferases"/>
    <property type="match status" value="1"/>
</dbReference>
<proteinExistence type="inferred from homology"/>
<gene>
    <name evidence="7" type="ORF">BM1374165_00416</name>
</gene>
<sequence>MAIWNICCSEKKRVSNRVVIDHIGTSGHGISNISHDSLSVPFTLPGEVAIVALRGKYGKLIALEKKSSERIDAICQHFENCGGCVLQHWHADAYRSWKRQLVINALKRYGIDVFVSPLIEGGYQNRRRITLTALATQKGHIVGFNRYLSHDVIALEECPVTRLEIMSKLNSIKLLCALVGNHTKRFQVTVTSVENGLDVAFNGCVVRDEHIRQQMIHTALAYGMTRLSVEGEILVEREKPLVYFGDVCVEFPAGGFLQATFEAENIMGNIILAYLEKAKNAVDLFSGLGTFTLRMAKKMNVHAVENNETALANLDRAARFATGLKTVTCERRDLFRRPLSAKELSCFECVVFDPPRAGAQEQVRELAKTTIPRVVTISCNPVTFARDLSLLVAGGYTIEKIIPIDQFLWSPHVEIVALLSKRKIKANWKL</sequence>
<organism evidence="7 8">
    <name type="scientific">Bartonella henselae</name>
    <name type="common">Rochalimaea henselae</name>
    <dbReference type="NCBI Taxonomy" id="38323"/>
    <lineage>
        <taxon>Bacteria</taxon>
        <taxon>Pseudomonadati</taxon>
        <taxon>Pseudomonadota</taxon>
        <taxon>Alphaproteobacteria</taxon>
        <taxon>Hyphomicrobiales</taxon>
        <taxon>Bartonellaceae</taxon>
        <taxon>Bartonella</taxon>
    </lineage>
</organism>
<accession>X5LYU2</accession>
<evidence type="ECO:0000256" key="1">
    <source>
        <dbReference type="ARBA" id="ARBA00022485"/>
    </source>
</evidence>
<dbReference type="Gene3D" id="2.40.50.140">
    <property type="entry name" value="Nucleic acid-binding proteins"/>
    <property type="match status" value="1"/>
</dbReference>
<evidence type="ECO:0000313" key="8">
    <source>
        <dbReference type="Proteomes" id="UP000019801"/>
    </source>
</evidence>
<keyword evidence="1" id="KW-0479">Metal-binding</keyword>
<dbReference type="PANTHER" id="PTHR11061:SF49">
    <property type="entry name" value="23S RRNA (URACIL(1939)-C(5))-METHYLTRANSFERASE RLMD"/>
    <property type="match status" value="1"/>
</dbReference>
<dbReference type="EMBL" id="HG969191">
    <property type="protein sequence ID" value="CDO46437.1"/>
    <property type="molecule type" value="Genomic_DNA"/>
</dbReference>
<keyword evidence="1" id="KW-0408">Iron</keyword>
<dbReference type="KEGG" id="bhs:BM1374165_00416"/>
<evidence type="ECO:0000256" key="2">
    <source>
        <dbReference type="ARBA" id="ARBA00022603"/>
    </source>
</evidence>
<dbReference type="GO" id="GO:0051539">
    <property type="term" value="F:4 iron, 4 sulfur cluster binding"/>
    <property type="evidence" value="ECO:0007669"/>
    <property type="project" value="UniProtKB-KW"/>
</dbReference>
<feature type="binding site" evidence="6">
    <location>
        <position position="285"/>
    </location>
    <ligand>
        <name>S-adenosyl-L-methionine</name>
        <dbReference type="ChEBI" id="CHEBI:59789"/>
    </ligand>
</feature>
<keyword evidence="3 6" id="KW-0808">Transferase</keyword>
<feature type="binding site" evidence="6">
    <location>
        <position position="258"/>
    </location>
    <ligand>
        <name>S-adenosyl-L-methionine</name>
        <dbReference type="ChEBI" id="CHEBI:59789"/>
    </ligand>
</feature>
<evidence type="ECO:0000256" key="4">
    <source>
        <dbReference type="ARBA" id="ARBA00022691"/>
    </source>
</evidence>
<dbReference type="GO" id="GO:0070041">
    <property type="term" value="F:rRNA (uridine-C5-)-methyltransferase activity"/>
    <property type="evidence" value="ECO:0007669"/>
    <property type="project" value="TreeGrafter"/>
</dbReference>
<feature type="active site" description="Nucleophile" evidence="6">
    <location>
        <position position="379"/>
    </location>
</feature>
<dbReference type="InterPro" id="IPR010280">
    <property type="entry name" value="U5_MeTrfase_fam"/>
</dbReference>